<dbReference type="EMBL" id="JBHTAX010000001">
    <property type="protein sequence ID" value="MFC7190425.1"/>
    <property type="molecule type" value="Genomic_DNA"/>
</dbReference>
<evidence type="ECO:0000313" key="1">
    <source>
        <dbReference type="EMBL" id="MFC7190425.1"/>
    </source>
</evidence>
<dbReference type="GeneID" id="76200030"/>
<accession>A0ABD5YV86</accession>
<gene>
    <name evidence="1" type="ORF">ACFQL7_11555</name>
</gene>
<organism evidence="1 2">
    <name type="scientific">Halocatena marina</name>
    <dbReference type="NCBI Taxonomy" id="2934937"/>
    <lineage>
        <taxon>Archaea</taxon>
        <taxon>Methanobacteriati</taxon>
        <taxon>Methanobacteriota</taxon>
        <taxon>Stenosarchaea group</taxon>
        <taxon>Halobacteria</taxon>
        <taxon>Halobacteriales</taxon>
        <taxon>Natronomonadaceae</taxon>
        <taxon>Halocatena</taxon>
    </lineage>
</organism>
<dbReference type="AlphaFoldDB" id="A0ABD5YV86"/>
<name>A0ABD5YV86_9EURY</name>
<reference evidence="1 2" key="1">
    <citation type="journal article" date="2019" name="Int. J. Syst. Evol. Microbiol.">
        <title>The Global Catalogue of Microorganisms (GCM) 10K type strain sequencing project: providing services to taxonomists for standard genome sequencing and annotation.</title>
        <authorList>
            <consortium name="The Broad Institute Genomics Platform"/>
            <consortium name="The Broad Institute Genome Sequencing Center for Infectious Disease"/>
            <person name="Wu L."/>
            <person name="Ma J."/>
        </authorList>
    </citation>
    <scope>NUCLEOTIDE SEQUENCE [LARGE SCALE GENOMIC DNA]</scope>
    <source>
        <strain evidence="1 2">RDMS1</strain>
    </source>
</reference>
<proteinExistence type="predicted"/>
<evidence type="ECO:0000313" key="2">
    <source>
        <dbReference type="Proteomes" id="UP001596417"/>
    </source>
</evidence>
<keyword evidence="2" id="KW-1185">Reference proteome</keyword>
<comment type="caution">
    <text evidence="1">The sequence shown here is derived from an EMBL/GenBank/DDBJ whole genome shotgun (WGS) entry which is preliminary data.</text>
</comment>
<dbReference type="Proteomes" id="UP001596417">
    <property type="component" value="Unassembled WGS sequence"/>
</dbReference>
<protein>
    <submittedName>
        <fullName evidence="1">Uncharacterized protein</fullName>
    </submittedName>
</protein>
<dbReference type="RefSeq" id="WP_248907248.1">
    <property type="nucleotide sequence ID" value="NZ_CP109979.1"/>
</dbReference>
<sequence length="161" mass="18708">MVMWIVPVDAMLWHTLESPVNLTEWDGRTIEFPFFARVLGIRTGSEENVWKRNRQYWETMDSEDPLLIYRTDLERYIGFGRVGQKAETTYFGKTYWGDESAASIFTVDDYDDSLDLSPETVNDVLGYEEGFRPHGLSKVSPDRPISELLFFLDVSRGYVKT</sequence>